<dbReference type="InterPro" id="IPR006652">
    <property type="entry name" value="Kelch_1"/>
</dbReference>
<dbReference type="PANTHER" id="PTHR45632:SF3">
    <property type="entry name" value="KELCH-LIKE PROTEIN 32"/>
    <property type="match status" value="1"/>
</dbReference>
<evidence type="ECO:0000256" key="1">
    <source>
        <dbReference type="ARBA" id="ARBA00022441"/>
    </source>
</evidence>
<reference evidence="4" key="2">
    <citation type="submission" date="2025-09" db="UniProtKB">
        <authorList>
            <consortium name="Ensembl"/>
        </authorList>
    </citation>
    <scope>IDENTIFICATION</scope>
</reference>
<dbReference type="PANTHER" id="PTHR45632">
    <property type="entry name" value="LD33804P"/>
    <property type="match status" value="1"/>
</dbReference>
<dbReference type="PRINTS" id="PR00501">
    <property type="entry name" value="KELCHREPEAT"/>
</dbReference>
<dbReference type="InterPro" id="IPR011333">
    <property type="entry name" value="SKP1/BTB/POZ_sf"/>
</dbReference>
<dbReference type="Gene3D" id="1.25.40.420">
    <property type="match status" value="1"/>
</dbReference>
<dbReference type="SMART" id="SM00875">
    <property type="entry name" value="BACK"/>
    <property type="match status" value="1"/>
</dbReference>
<dbReference type="AlphaFoldDB" id="A0A8C6WJN8"/>
<feature type="domain" description="BTB" evidence="3">
    <location>
        <begin position="19"/>
        <end position="85"/>
    </location>
</feature>
<dbReference type="SUPFAM" id="SSF117281">
    <property type="entry name" value="Kelch motif"/>
    <property type="match status" value="1"/>
</dbReference>
<dbReference type="Pfam" id="PF00651">
    <property type="entry name" value="BTB"/>
    <property type="match status" value="1"/>
</dbReference>
<dbReference type="SMART" id="SM00225">
    <property type="entry name" value="BTB"/>
    <property type="match status" value="1"/>
</dbReference>
<accession>A0A8C6WJN8</accession>
<dbReference type="Pfam" id="PF24681">
    <property type="entry name" value="Kelch_KLHDC2_KLHL20_DRC7"/>
    <property type="match status" value="1"/>
</dbReference>
<dbReference type="InterPro" id="IPR011705">
    <property type="entry name" value="BACK"/>
</dbReference>
<dbReference type="SUPFAM" id="SSF54695">
    <property type="entry name" value="POZ domain"/>
    <property type="match status" value="1"/>
</dbReference>
<dbReference type="InterPro" id="IPR015915">
    <property type="entry name" value="Kelch-typ_b-propeller"/>
</dbReference>
<evidence type="ECO:0000259" key="3">
    <source>
        <dbReference type="PROSITE" id="PS50097"/>
    </source>
</evidence>
<protein>
    <submittedName>
        <fullName evidence="4">Kelch like family member 10</fullName>
    </submittedName>
</protein>
<keyword evidence="1" id="KW-0880">Kelch repeat</keyword>
<dbReference type="FunFam" id="1.25.40.420:FF:000001">
    <property type="entry name" value="Kelch-like family member 12"/>
    <property type="match status" value="1"/>
</dbReference>
<proteinExistence type="predicted"/>
<dbReference type="Ensembl" id="ENSNMLT00000013868.1">
    <property type="protein sequence ID" value="ENSNMLP00000012266.1"/>
    <property type="gene ID" value="ENSNMLG00000008351.1"/>
</dbReference>
<dbReference type="PIRSF" id="PIRSF037037">
    <property type="entry name" value="Kelch-like_protein_gigaxonin"/>
    <property type="match status" value="1"/>
</dbReference>
<evidence type="ECO:0000313" key="4">
    <source>
        <dbReference type="Ensembl" id="ENSNMLP00000012266.1"/>
    </source>
</evidence>
<dbReference type="Gene3D" id="2.120.10.80">
    <property type="entry name" value="Kelch-type beta propeller"/>
    <property type="match status" value="1"/>
</dbReference>
<name>A0A8C6WJN8_9GOBI</name>
<reference evidence="4" key="1">
    <citation type="submission" date="2025-08" db="UniProtKB">
        <authorList>
            <consortium name="Ensembl"/>
        </authorList>
    </citation>
    <scope>IDENTIFICATION</scope>
</reference>
<sequence>MSNQMMMVFEELRRNHFLCDAVLQVEGTQFQVHKLVLCNCSPYFKSLFANWSTPDDNIFDIPNLSADVMRVFIEFAYTGVVTITADNIGHLFTAADRFDVTGITQACCEVMLESLSPNTCLNTLFVANNFYYPELRKRVFSYVLKHFEEVVRCPDFVQLSVEDLVQIIKHDLLNVHQESAVFEAILLWINHSHHYRKRHIPHLLPNVRLALMDSQYFSSHVFRNEMVRRNRKCNTYLIRTMKLILDVGNESMPISLFPDLLARPRVPRAVLMAVGGWNIVHPTNRIEAFDNRSKQWVPVINSDKTPRAYHGTVFLNGSVYIMGGFDGMEQFCTMHKYNLVNRTWQEVAPMHTNRCYVSVTTLHGCIYAMGGFDGIDRLDTAERYTPKTNQWTMIAPMNEQRSDANSSTMNEKIYICGGFNGVECLPTAESYNSLTDQWTMIANMSTRRSGVSIIAYAGEIYAVGGFTGLARLKTVEAYNPETNRWRPLPSMLNPRSNFGIAVLDEQLYAVGGFNGFTTITCAERFDVRTGVWSDICNIDISRSALSCCVVHDLPNMTDYCSPRAALAESEEEVDIPPVE</sequence>
<dbReference type="Proteomes" id="UP000694523">
    <property type="component" value="Unplaced"/>
</dbReference>
<keyword evidence="2" id="KW-0677">Repeat</keyword>
<dbReference type="PROSITE" id="PS50097">
    <property type="entry name" value="BTB"/>
    <property type="match status" value="1"/>
</dbReference>
<keyword evidence="5" id="KW-1185">Reference proteome</keyword>
<organism evidence="4 5">
    <name type="scientific">Neogobius melanostomus</name>
    <name type="common">round goby</name>
    <dbReference type="NCBI Taxonomy" id="47308"/>
    <lineage>
        <taxon>Eukaryota</taxon>
        <taxon>Metazoa</taxon>
        <taxon>Chordata</taxon>
        <taxon>Craniata</taxon>
        <taxon>Vertebrata</taxon>
        <taxon>Euteleostomi</taxon>
        <taxon>Actinopterygii</taxon>
        <taxon>Neopterygii</taxon>
        <taxon>Teleostei</taxon>
        <taxon>Neoteleostei</taxon>
        <taxon>Acanthomorphata</taxon>
        <taxon>Gobiaria</taxon>
        <taxon>Gobiiformes</taxon>
        <taxon>Gobioidei</taxon>
        <taxon>Gobiidae</taxon>
        <taxon>Benthophilinae</taxon>
        <taxon>Neogobiini</taxon>
        <taxon>Neogobius</taxon>
    </lineage>
</organism>
<dbReference type="Pfam" id="PF07707">
    <property type="entry name" value="BACK"/>
    <property type="match status" value="1"/>
</dbReference>
<dbReference type="InterPro" id="IPR000210">
    <property type="entry name" value="BTB/POZ_dom"/>
</dbReference>
<evidence type="ECO:0000256" key="2">
    <source>
        <dbReference type="ARBA" id="ARBA00022737"/>
    </source>
</evidence>
<dbReference type="SMART" id="SM00612">
    <property type="entry name" value="Kelch"/>
    <property type="match status" value="6"/>
</dbReference>
<dbReference type="InterPro" id="IPR017096">
    <property type="entry name" value="BTB-kelch_protein"/>
</dbReference>
<dbReference type="Pfam" id="PF01344">
    <property type="entry name" value="Kelch_1"/>
    <property type="match status" value="2"/>
</dbReference>
<evidence type="ECO:0000313" key="5">
    <source>
        <dbReference type="Proteomes" id="UP000694523"/>
    </source>
</evidence>
<dbReference type="Gene3D" id="3.30.710.10">
    <property type="entry name" value="Potassium Channel Kv1.1, Chain A"/>
    <property type="match status" value="1"/>
</dbReference>